<accession>A0A8T3CPZ9</accession>
<evidence type="ECO:0000313" key="1">
    <source>
        <dbReference type="EMBL" id="KAI1886486.1"/>
    </source>
</evidence>
<proteinExistence type="predicted"/>
<name>A0A8T3CPZ9_9TELE</name>
<dbReference type="EMBL" id="JAERUA010000019">
    <property type="protein sequence ID" value="KAI1886486.1"/>
    <property type="molecule type" value="Genomic_DNA"/>
</dbReference>
<evidence type="ECO:0000313" key="2">
    <source>
        <dbReference type="Proteomes" id="UP000829720"/>
    </source>
</evidence>
<comment type="caution">
    <text evidence="1">The sequence shown here is derived from an EMBL/GenBank/DDBJ whole genome shotgun (WGS) entry which is preliminary data.</text>
</comment>
<reference evidence="1" key="1">
    <citation type="submission" date="2021-01" db="EMBL/GenBank/DDBJ databases">
        <authorList>
            <person name="Zahm M."/>
            <person name="Roques C."/>
            <person name="Cabau C."/>
            <person name="Klopp C."/>
            <person name="Donnadieu C."/>
            <person name="Jouanno E."/>
            <person name="Lampietro C."/>
            <person name="Louis A."/>
            <person name="Herpin A."/>
            <person name="Echchiki A."/>
            <person name="Berthelot C."/>
            <person name="Parey E."/>
            <person name="Roest-Crollius H."/>
            <person name="Braasch I."/>
            <person name="Postlethwait J."/>
            <person name="Bobe J."/>
            <person name="Montfort J."/>
            <person name="Bouchez O."/>
            <person name="Begum T."/>
            <person name="Mejri S."/>
            <person name="Adams A."/>
            <person name="Chen W.-J."/>
            <person name="Guiguen Y."/>
        </authorList>
    </citation>
    <scope>NUCLEOTIDE SEQUENCE</scope>
    <source>
        <tissue evidence="1">Blood</tissue>
    </source>
</reference>
<dbReference type="AlphaFoldDB" id="A0A8T3CPZ9"/>
<protein>
    <submittedName>
        <fullName evidence="1">Uncharacterized protein</fullName>
    </submittedName>
</protein>
<keyword evidence="2" id="KW-1185">Reference proteome</keyword>
<sequence>MKVRAHLVGQFGQAEESLEHFVHISVPFGRYLKVGALFVPSDQLLNFLPLHLSVELPVTLVSTDHQGDVNVLFSLVFQTGLGLIDLLFQTLDLPKRLFAVQTENQNENITCRGEAGTWLPRLFQKV</sequence>
<gene>
    <name evidence="1" type="ORF">AGOR_G00196240</name>
</gene>
<organism evidence="1 2">
    <name type="scientific">Albula goreensis</name>
    <dbReference type="NCBI Taxonomy" id="1534307"/>
    <lineage>
        <taxon>Eukaryota</taxon>
        <taxon>Metazoa</taxon>
        <taxon>Chordata</taxon>
        <taxon>Craniata</taxon>
        <taxon>Vertebrata</taxon>
        <taxon>Euteleostomi</taxon>
        <taxon>Actinopterygii</taxon>
        <taxon>Neopterygii</taxon>
        <taxon>Teleostei</taxon>
        <taxon>Albuliformes</taxon>
        <taxon>Albulidae</taxon>
        <taxon>Albula</taxon>
    </lineage>
</organism>
<dbReference type="Proteomes" id="UP000829720">
    <property type="component" value="Unassembled WGS sequence"/>
</dbReference>